<dbReference type="GO" id="GO:0008299">
    <property type="term" value="P:isoprenoid biosynthetic process"/>
    <property type="evidence" value="ECO:0007669"/>
    <property type="project" value="UniProtKB-ARBA"/>
</dbReference>
<dbReference type="EMBL" id="LAZP02000037">
    <property type="protein sequence ID" value="PFH62200.1"/>
    <property type="molecule type" value="Genomic_DNA"/>
</dbReference>
<accession>A0A2A9PMV0</accession>
<sequence>MVEEKSRLLIRVWAEMDAETSPLANDFEAAEAYRQETIDCFAHCLRLGKVSTHSAGTNAFYDFLEIVGNAVYETHGIEHRELLLSEFKFTVEATSMEQKRRLNPMLPTPRDYMATRMGTSAVNITSLLNGYANGFILPIEILMDPEMRVVWDQTNLINWSLNDLLSLHKEIGEQTVDSLVPLLFHQSGDLKAAVSQVVEIIQGAVQRFDIAATALTNKFAGDSSIAENLSRYIDACRKNCTGGLYWSLRTARYGHCS</sequence>
<evidence type="ECO:0000256" key="1">
    <source>
        <dbReference type="ARBA" id="ARBA00001946"/>
    </source>
</evidence>
<keyword evidence="4" id="KW-0479">Metal-binding</keyword>
<organism evidence="5 6">
    <name type="scientific">Ophiocordyceps unilateralis</name>
    <name type="common">Zombie-ant fungus</name>
    <name type="synonym">Torrubia unilateralis</name>
    <dbReference type="NCBI Taxonomy" id="268505"/>
    <lineage>
        <taxon>Eukaryota</taxon>
        <taxon>Fungi</taxon>
        <taxon>Dikarya</taxon>
        <taxon>Ascomycota</taxon>
        <taxon>Pezizomycotina</taxon>
        <taxon>Sordariomycetes</taxon>
        <taxon>Hypocreomycetidae</taxon>
        <taxon>Hypocreales</taxon>
        <taxon>Ophiocordycipitaceae</taxon>
        <taxon>Ophiocordyceps</taxon>
    </lineage>
</organism>
<dbReference type="Proteomes" id="UP000037136">
    <property type="component" value="Unassembled WGS sequence"/>
</dbReference>
<keyword evidence="4" id="KW-0456">Lyase</keyword>
<proteinExistence type="inferred from homology"/>
<dbReference type="PANTHER" id="PTHR35201">
    <property type="entry name" value="TERPENE SYNTHASE"/>
    <property type="match status" value="1"/>
</dbReference>
<dbReference type="InterPro" id="IPR034686">
    <property type="entry name" value="Terpene_cyclase-like_2"/>
</dbReference>
<dbReference type="GO" id="GO:0046872">
    <property type="term" value="F:metal ion binding"/>
    <property type="evidence" value="ECO:0007669"/>
    <property type="project" value="UniProtKB-KW"/>
</dbReference>
<dbReference type="STRING" id="268505.A0A2A9PMV0"/>
<dbReference type="EC" id="4.2.3.-" evidence="4"/>
<dbReference type="OrthoDB" id="2861623at2759"/>
<dbReference type="Gene3D" id="1.10.600.10">
    <property type="entry name" value="Farnesyl Diphosphate Synthase"/>
    <property type="match status" value="1"/>
</dbReference>
<keyword evidence="6" id="KW-1185">Reference proteome</keyword>
<dbReference type="SUPFAM" id="SSF48576">
    <property type="entry name" value="Terpenoid synthases"/>
    <property type="match status" value="1"/>
</dbReference>
<dbReference type="Pfam" id="PF19086">
    <property type="entry name" value="Terpene_syn_C_2"/>
    <property type="match status" value="1"/>
</dbReference>
<protein>
    <recommendedName>
        <fullName evidence="4">Terpene synthase</fullName>
        <ecNumber evidence="4">4.2.3.-</ecNumber>
    </recommendedName>
</protein>
<evidence type="ECO:0000313" key="6">
    <source>
        <dbReference type="Proteomes" id="UP000037136"/>
    </source>
</evidence>
<evidence type="ECO:0000256" key="4">
    <source>
        <dbReference type="RuleBase" id="RU366034"/>
    </source>
</evidence>
<gene>
    <name evidence="5" type="ORF">XA68_14607</name>
</gene>
<name>A0A2A9PMV0_OPHUN</name>
<comment type="caution">
    <text evidence="5">The sequence shown here is derived from an EMBL/GenBank/DDBJ whole genome shotgun (WGS) entry which is preliminary data.</text>
</comment>
<evidence type="ECO:0000313" key="5">
    <source>
        <dbReference type="EMBL" id="PFH62200.1"/>
    </source>
</evidence>
<dbReference type="InterPro" id="IPR008949">
    <property type="entry name" value="Isoprenoid_synthase_dom_sf"/>
</dbReference>
<reference evidence="5 6" key="1">
    <citation type="journal article" date="2015" name="BMC Genomics">
        <title>Gene expression during zombie ant biting behavior reflects the complexity underlying fungal parasitic behavioral manipulation.</title>
        <authorList>
            <person name="de Bekker C."/>
            <person name="Ohm R.A."/>
            <person name="Loreto R.G."/>
            <person name="Sebastian A."/>
            <person name="Albert I."/>
            <person name="Merrow M."/>
            <person name="Brachmann A."/>
            <person name="Hughes D.P."/>
        </authorList>
    </citation>
    <scope>NUCLEOTIDE SEQUENCE [LARGE SCALE GENOMIC DNA]</scope>
    <source>
        <strain evidence="5 6">SC16a</strain>
    </source>
</reference>
<reference evidence="5 6" key="2">
    <citation type="journal article" date="2017" name="Sci. Rep.">
        <title>Ant-infecting Ophiocordyceps genomes reveal a high diversity of potential behavioral manipulation genes and a possible major role for enterotoxins.</title>
        <authorList>
            <person name="de Bekker C."/>
            <person name="Ohm R.A."/>
            <person name="Evans H.C."/>
            <person name="Brachmann A."/>
            <person name="Hughes D.P."/>
        </authorList>
    </citation>
    <scope>NUCLEOTIDE SEQUENCE [LARGE SCALE GENOMIC DNA]</scope>
    <source>
        <strain evidence="5 6">SC16a</strain>
    </source>
</reference>
<evidence type="ECO:0000256" key="2">
    <source>
        <dbReference type="ARBA" id="ARBA00006333"/>
    </source>
</evidence>
<dbReference type="AlphaFoldDB" id="A0A2A9PMV0"/>
<dbReference type="PANTHER" id="PTHR35201:SF4">
    <property type="entry name" value="BETA-PINACENE SYNTHASE-RELATED"/>
    <property type="match status" value="1"/>
</dbReference>
<dbReference type="GO" id="GO:0010333">
    <property type="term" value="F:terpene synthase activity"/>
    <property type="evidence" value="ECO:0007669"/>
    <property type="project" value="InterPro"/>
</dbReference>
<comment type="similarity">
    <text evidence="2 4">Belongs to the terpene synthase family.</text>
</comment>
<evidence type="ECO:0000256" key="3">
    <source>
        <dbReference type="ARBA" id="ARBA00022842"/>
    </source>
</evidence>
<comment type="cofactor">
    <cofactor evidence="1 4">
        <name>Mg(2+)</name>
        <dbReference type="ChEBI" id="CHEBI:18420"/>
    </cofactor>
</comment>
<keyword evidence="3 4" id="KW-0460">Magnesium</keyword>